<dbReference type="AlphaFoldDB" id="A0A9P7RWZ2"/>
<dbReference type="GeneID" id="66079384"/>
<protein>
    <submittedName>
        <fullName evidence="2">Uncharacterized protein</fullName>
    </submittedName>
</protein>
<keyword evidence="1" id="KW-0812">Transmembrane</keyword>
<feature type="transmembrane region" description="Helical" evidence="1">
    <location>
        <begin position="65"/>
        <end position="89"/>
    </location>
</feature>
<sequence length="99" mass="11151">MSFTTPVITTCTIYSPGRKAQIKFIIQWADKISPVHQDTPISGSPVFVMRNLTDSPMTMLHFKTLTVVFTLQVPTTTLVLLTFLAQGFFTSNFYQNSDQ</sequence>
<accession>A0A9P7RWZ2</accession>
<keyword evidence="1" id="KW-0472">Membrane</keyword>
<keyword evidence="1" id="KW-1133">Transmembrane helix</keyword>
<organism evidence="2 3">
    <name type="scientific">Marasmius oreades</name>
    <name type="common">fairy-ring Marasmius</name>
    <dbReference type="NCBI Taxonomy" id="181124"/>
    <lineage>
        <taxon>Eukaryota</taxon>
        <taxon>Fungi</taxon>
        <taxon>Dikarya</taxon>
        <taxon>Basidiomycota</taxon>
        <taxon>Agaricomycotina</taxon>
        <taxon>Agaricomycetes</taxon>
        <taxon>Agaricomycetidae</taxon>
        <taxon>Agaricales</taxon>
        <taxon>Marasmiineae</taxon>
        <taxon>Marasmiaceae</taxon>
        <taxon>Marasmius</taxon>
    </lineage>
</organism>
<evidence type="ECO:0000313" key="2">
    <source>
        <dbReference type="EMBL" id="KAG7091259.1"/>
    </source>
</evidence>
<dbReference type="RefSeq" id="XP_043007729.1">
    <property type="nucleotide sequence ID" value="XM_043155264.1"/>
</dbReference>
<evidence type="ECO:0000313" key="3">
    <source>
        <dbReference type="Proteomes" id="UP001049176"/>
    </source>
</evidence>
<dbReference type="KEGG" id="more:E1B28_010308"/>
<keyword evidence="3" id="KW-1185">Reference proteome</keyword>
<gene>
    <name evidence="2" type="ORF">E1B28_010308</name>
</gene>
<reference evidence="2" key="1">
    <citation type="journal article" date="2021" name="Genome Biol. Evol.">
        <title>The assembled and annotated genome of the fairy-ring fungus Marasmius oreades.</title>
        <authorList>
            <person name="Hiltunen M."/>
            <person name="Ament-Velasquez S.L."/>
            <person name="Johannesson H."/>
        </authorList>
    </citation>
    <scope>NUCLEOTIDE SEQUENCE</scope>
    <source>
        <strain evidence="2">03SP1</strain>
    </source>
</reference>
<name>A0A9P7RWZ2_9AGAR</name>
<dbReference type="Proteomes" id="UP001049176">
    <property type="component" value="Chromosome 6"/>
</dbReference>
<proteinExistence type="predicted"/>
<evidence type="ECO:0000256" key="1">
    <source>
        <dbReference type="SAM" id="Phobius"/>
    </source>
</evidence>
<dbReference type="EMBL" id="CM032186">
    <property type="protein sequence ID" value="KAG7091259.1"/>
    <property type="molecule type" value="Genomic_DNA"/>
</dbReference>
<comment type="caution">
    <text evidence="2">The sequence shown here is derived from an EMBL/GenBank/DDBJ whole genome shotgun (WGS) entry which is preliminary data.</text>
</comment>